<keyword evidence="4" id="KW-1185">Reference proteome</keyword>
<dbReference type="GO" id="GO:0005737">
    <property type="term" value="C:cytoplasm"/>
    <property type="evidence" value="ECO:0007669"/>
    <property type="project" value="TreeGrafter"/>
</dbReference>
<dbReference type="GeneID" id="27330522"/>
<gene>
    <name evidence="3" type="ORF">PV08_03439</name>
</gene>
<feature type="region of interest" description="Disordered" evidence="1">
    <location>
        <begin position="354"/>
        <end position="374"/>
    </location>
</feature>
<dbReference type="PANTHER" id="PTHR48079:SF6">
    <property type="entry name" value="NAD(P)-BINDING DOMAIN-CONTAINING PROTEIN-RELATED"/>
    <property type="match status" value="1"/>
</dbReference>
<dbReference type="OrthoDB" id="2130169at2759"/>
<dbReference type="Proteomes" id="UP000053328">
    <property type="component" value="Unassembled WGS sequence"/>
</dbReference>
<dbReference type="EMBL" id="KN847493">
    <property type="protein sequence ID" value="KIW19147.1"/>
    <property type="molecule type" value="Genomic_DNA"/>
</dbReference>
<dbReference type="RefSeq" id="XP_016239363.1">
    <property type="nucleotide sequence ID" value="XM_016377793.1"/>
</dbReference>
<dbReference type="VEuPathDB" id="FungiDB:PV08_03439"/>
<evidence type="ECO:0000259" key="2">
    <source>
        <dbReference type="Pfam" id="PF13460"/>
    </source>
</evidence>
<dbReference type="InterPro" id="IPR051783">
    <property type="entry name" value="NAD(P)-dependent_oxidoreduct"/>
</dbReference>
<dbReference type="Pfam" id="PF13460">
    <property type="entry name" value="NAD_binding_10"/>
    <property type="match status" value="1"/>
</dbReference>
<dbReference type="InterPro" id="IPR036291">
    <property type="entry name" value="NAD(P)-bd_dom_sf"/>
</dbReference>
<protein>
    <recommendedName>
        <fullName evidence="2">NAD(P)-binding domain-containing protein</fullName>
    </recommendedName>
</protein>
<feature type="domain" description="NAD(P)-binding" evidence="2">
    <location>
        <begin position="9"/>
        <end position="92"/>
    </location>
</feature>
<dbReference type="SUPFAM" id="SSF51735">
    <property type="entry name" value="NAD(P)-binding Rossmann-fold domains"/>
    <property type="match status" value="1"/>
</dbReference>
<reference evidence="3 4" key="1">
    <citation type="submission" date="2015-01" db="EMBL/GenBank/DDBJ databases">
        <title>The Genome Sequence of Exophiala spinifera CBS89968.</title>
        <authorList>
            <consortium name="The Broad Institute Genomics Platform"/>
            <person name="Cuomo C."/>
            <person name="de Hoog S."/>
            <person name="Gorbushina A."/>
            <person name="Stielow B."/>
            <person name="Teixiera M."/>
            <person name="Abouelleil A."/>
            <person name="Chapman S.B."/>
            <person name="Priest M."/>
            <person name="Young S.K."/>
            <person name="Wortman J."/>
            <person name="Nusbaum C."/>
            <person name="Birren B."/>
        </authorList>
    </citation>
    <scope>NUCLEOTIDE SEQUENCE [LARGE SCALE GENOMIC DNA]</scope>
    <source>
        <strain evidence="3 4">CBS 89968</strain>
    </source>
</reference>
<accession>A0A0D2A2I1</accession>
<organism evidence="3 4">
    <name type="scientific">Exophiala spinifera</name>
    <dbReference type="NCBI Taxonomy" id="91928"/>
    <lineage>
        <taxon>Eukaryota</taxon>
        <taxon>Fungi</taxon>
        <taxon>Dikarya</taxon>
        <taxon>Ascomycota</taxon>
        <taxon>Pezizomycotina</taxon>
        <taxon>Eurotiomycetes</taxon>
        <taxon>Chaetothyriomycetidae</taxon>
        <taxon>Chaetothyriales</taxon>
        <taxon>Herpotrichiellaceae</taxon>
        <taxon>Exophiala</taxon>
    </lineage>
</organism>
<evidence type="ECO:0000313" key="4">
    <source>
        <dbReference type="Proteomes" id="UP000053328"/>
    </source>
</evidence>
<dbReference type="GO" id="GO:0004029">
    <property type="term" value="F:aldehyde dehydrogenase (NAD+) activity"/>
    <property type="evidence" value="ECO:0007669"/>
    <property type="project" value="TreeGrafter"/>
</dbReference>
<dbReference type="HOGENOM" id="CLU_007383_12_2_1"/>
<evidence type="ECO:0000256" key="1">
    <source>
        <dbReference type="SAM" id="MobiDB-lite"/>
    </source>
</evidence>
<dbReference type="InterPro" id="IPR016040">
    <property type="entry name" value="NAD(P)-bd_dom"/>
</dbReference>
<dbReference type="AlphaFoldDB" id="A0A0D2A2I1"/>
<name>A0A0D2A2I1_9EURO</name>
<dbReference type="PANTHER" id="PTHR48079">
    <property type="entry name" value="PROTEIN YEEZ"/>
    <property type="match status" value="1"/>
</dbReference>
<sequence length="374" mass="40918">MAVKVFITGVTGYIGGDALYALNKKHPEWEYSAMIRTQQKASQVQQQYPKLRIVLGDLDDSAVLREESAKADIVLHTADASDHEGAARAIAAGLAEGHAPSRPGFWLHTGGTGILTYDDSKNNRLGEWSTKEYNDLSGVDELTHLPDEAFHRNVDKIVLEAGTKYADGVKTALVCPPTIYGKSYNPRQHAIVLEFVVLSRLLTVMCDGRGPTSGRSRQVYELSKLILQKGYTPIVGAGKARWNHVHVYDLSAAFVLLAEAAVAKNLSDEIWGAKGYHLCESGEHVWADLARKISAIAADKGYIPANPVEKQLDKDEALGVAGFEAVSWGLNSRGKAERLRKFLAWTPKEKSIEEEAPGILEAERSRLQGKTLST</sequence>
<evidence type="ECO:0000313" key="3">
    <source>
        <dbReference type="EMBL" id="KIW19147.1"/>
    </source>
</evidence>
<proteinExistence type="predicted"/>
<dbReference type="Gene3D" id="3.40.50.720">
    <property type="entry name" value="NAD(P)-binding Rossmann-like Domain"/>
    <property type="match status" value="2"/>
</dbReference>
<dbReference type="STRING" id="91928.A0A0D2A2I1"/>